<dbReference type="InterPro" id="IPR035906">
    <property type="entry name" value="MetI-like_sf"/>
</dbReference>
<feature type="transmembrane region" description="Helical" evidence="5">
    <location>
        <begin position="221"/>
        <end position="239"/>
    </location>
</feature>
<evidence type="ECO:0000256" key="1">
    <source>
        <dbReference type="ARBA" id="ARBA00004141"/>
    </source>
</evidence>
<dbReference type="Proteomes" id="UP000195607">
    <property type="component" value="Chromosome I"/>
</dbReference>
<sequence length="308" mass="33420">MENENRMDKNKSKGSNVTKEDFLSRRNVFKRSAKRNIFYLIFAIPALAYVIGLAIIPAITVVYDSFIGKHGFTIANYLALPSYGLYGAIINTLLVSVGALMIQLFIALAIAMVLIKPFKGKKAFSTLVIIPLGISTVVSAFVFSIIFQAVGGYANSALVSIGLKPVDWFNTNSSSLGVVMFSDFWKNTPLVALILYGGLSSLPPTLYEAASVDGAGAVSRFIHITLPNIAPIMSIALLVRGVSEFNIFALPLVIIGYHPLIMNTLIFENYSSLQTRNISYAAATILLAIIMVYSVIVVRLGGAKDHVR</sequence>
<accession>A0A1N5UA44</accession>
<evidence type="ECO:0000259" key="6">
    <source>
        <dbReference type="PROSITE" id="PS50928"/>
    </source>
</evidence>
<protein>
    <submittedName>
        <fullName evidence="7">CUT1 family ABC transporter permease</fullName>
    </submittedName>
</protein>
<feature type="transmembrane region" description="Helical" evidence="5">
    <location>
        <begin position="245"/>
        <end position="266"/>
    </location>
</feature>
<feature type="transmembrane region" description="Helical" evidence="5">
    <location>
        <begin position="127"/>
        <end position="150"/>
    </location>
</feature>
<gene>
    <name evidence="7" type="ORF">CSP5_0847</name>
</gene>
<evidence type="ECO:0000313" key="7">
    <source>
        <dbReference type="EMBL" id="SIM57068.1"/>
    </source>
</evidence>
<dbReference type="SUPFAM" id="SSF161098">
    <property type="entry name" value="MetI-like"/>
    <property type="match status" value="1"/>
</dbReference>
<name>A0A1N5UA44_9ARCH</name>
<comment type="similarity">
    <text evidence="5">Belongs to the binding-protein-dependent transport system permease family.</text>
</comment>
<evidence type="ECO:0000256" key="5">
    <source>
        <dbReference type="RuleBase" id="RU363032"/>
    </source>
</evidence>
<feature type="domain" description="ABC transmembrane type-1" evidence="6">
    <location>
        <begin position="89"/>
        <end position="297"/>
    </location>
</feature>
<evidence type="ECO:0000313" key="8">
    <source>
        <dbReference type="Proteomes" id="UP000195607"/>
    </source>
</evidence>
<keyword evidence="4 5" id="KW-0472">Membrane</keyword>
<dbReference type="GO" id="GO:0055085">
    <property type="term" value="P:transmembrane transport"/>
    <property type="evidence" value="ECO:0007669"/>
    <property type="project" value="InterPro"/>
</dbReference>
<evidence type="ECO:0000256" key="2">
    <source>
        <dbReference type="ARBA" id="ARBA00022692"/>
    </source>
</evidence>
<dbReference type="EMBL" id="LT671858">
    <property type="protein sequence ID" value="SIM57068.1"/>
    <property type="molecule type" value="Genomic_DNA"/>
</dbReference>
<dbReference type="PANTHER" id="PTHR43759">
    <property type="entry name" value="TREHALOSE TRANSPORT SYSTEM PERMEASE PROTEIN SUGA"/>
    <property type="match status" value="1"/>
</dbReference>
<proteinExistence type="inferred from homology"/>
<dbReference type="RefSeq" id="WP_241869838.1">
    <property type="nucleotide sequence ID" value="NZ_LT671858.1"/>
</dbReference>
<comment type="subcellular location">
    <subcellularLocation>
        <location evidence="5">Cell membrane</location>
        <topology evidence="5">Multi-pass membrane protein</topology>
    </subcellularLocation>
    <subcellularLocation>
        <location evidence="1">Membrane</location>
        <topology evidence="1">Multi-pass membrane protein</topology>
    </subcellularLocation>
</comment>
<dbReference type="PANTHER" id="PTHR43759:SF1">
    <property type="entry name" value="GLUCOSE IMPORT SYSTEM PERMEASE PROTEIN GLCT"/>
    <property type="match status" value="1"/>
</dbReference>
<evidence type="ECO:0000256" key="4">
    <source>
        <dbReference type="ARBA" id="ARBA00023136"/>
    </source>
</evidence>
<feature type="transmembrane region" description="Helical" evidence="5">
    <location>
        <begin position="278"/>
        <end position="298"/>
    </location>
</feature>
<dbReference type="AlphaFoldDB" id="A0A1N5UA44"/>
<dbReference type="PROSITE" id="PS50928">
    <property type="entry name" value="ABC_TM1"/>
    <property type="match status" value="1"/>
</dbReference>
<dbReference type="GO" id="GO:0005886">
    <property type="term" value="C:plasma membrane"/>
    <property type="evidence" value="ECO:0007669"/>
    <property type="project" value="UniProtKB-SubCell"/>
</dbReference>
<dbReference type="GeneID" id="41588121"/>
<reference evidence="7 8" key="1">
    <citation type="submission" date="2016-04" db="EMBL/GenBank/DDBJ databases">
        <authorList>
            <person name="Evans L.H."/>
            <person name="Alamgir A."/>
            <person name="Owens N."/>
            <person name="Weber N.D."/>
            <person name="Virtaneva K."/>
            <person name="Barbian K."/>
            <person name="Babar A."/>
            <person name="Rosenke K."/>
        </authorList>
    </citation>
    <scope>NUCLEOTIDE SEQUENCE [LARGE SCALE GENOMIC DNA]</scope>
    <source>
        <strain evidence="8">S5(T) (JCM 30642 \VKM B-2941)</strain>
    </source>
</reference>
<organism evidence="7 8">
    <name type="scientific">Cuniculiplasma divulgatum</name>
    <dbReference type="NCBI Taxonomy" id="1673428"/>
    <lineage>
        <taxon>Archaea</taxon>
        <taxon>Methanobacteriati</taxon>
        <taxon>Thermoplasmatota</taxon>
        <taxon>Thermoplasmata</taxon>
        <taxon>Thermoplasmatales</taxon>
        <taxon>Cuniculiplasmataceae</taxon>
        <taxon>Cuniculiplasma</taxon>
    </lineage>
</organism>
<dbReference type="CDD" id="cd06261">
    <property type="entry name" value="TM_PBP2"/>
    <property type="match status" value="1"/>
</dbReference>
<dbReference type="Gene3D" id="1.10.3720.10">
    <property type="entry name" value="MetI-like"/>
    <property type="match status" value="1"/>
</dbReference>
<keyword evidence="5" id="KW-0813">Transport</keyword>
<dbReference type="InterPro" id="IPR000515">
    <property type="entry name" value="MetI-like"/>
</dbReference>
<keyword evidence="2 5" id="KW-0812">Transmembrane</keyword>
<keyword evidence="3 5" id="KW-1133">Transmembrane helix</keyword>
<feature type="transmembrane region" description="Helical" evidence="5">
    <location>
        <begin position="37"/>
        <end position="63"/>
    </location>
</feature>
<dbReference type="InterPro" id="IPR052730">
    <property type="entry name" value="Sugar_ABC_transporter"/>
</dbReference>
<evidence type="ECO:0000256" key="3">
    <source>
        <dbReference type="ARBA" id="ARBA00022989"/>
    </source>
</evidence>
<feature type="transmembrane region" description="Helical" evidence="5">
    <location>
        <begin position="83"/>
        <end position="115"/>
    </location>
</feature>
<dbReference type="Pfam" id="PF00528">
    <property type="entry name" value="BPD_transp_1"/>
    <property type="match status" value="1"/>
</dbReference>